<keyword evidence="3" id="KW-1185">Reference proteome</keyword>
<dbReference type="PROSITE" id="PS50208">
    <property type="entry name" value="CASPASE_P20"/>
    <property type="match status" value="1"/>
</dbReference>
<dbReference type="Proteomes" id="UP001165289">
    <property type="component" value="Unassembled WGS sequence"/>
</dbReference>
<reference evidence="2 3" key="1">
    <citation type="journal article" date="2023" name="BMC Biol.">
        <title>The compact genome of the sponge Oopsacas minuta (Hexactinellida) is lacking key metazoan core genes.</title>
        <authorList>
            <person name="Santini S."/>
            <person name="Schenkelaars Q."/>
            <person name="Jourda C."/>
            <person name="Duchesne M."/>
            <person name="Belahbib H."/>
            <person name="Rocher C."/>
            <person name="Selva M."/>
            <person name="Riesgo A."/>
            <person name="Vervoort M."/>
            <person name="Leys S.P."/>
            <person name="Kodjabachian L."/>
            <person name="Le Bivic A."/>
            <person name="Borchiellini C."/>
            <person name="Claverie J.M."/>
            <person name="Renard E."/>
        </authorList>
    </citation>
    <scope>NUCLEOTIDE SEQUENCE [LARGE SCALE GENOMIC DNA]</scope>
    <source>
        <strain evidence="2">SPO-2</strain>
    </source>
</reference>
<dbReference type="InterPro" id="IPR001309">
    <property type="entry name" value="Pept_C14_p20"/>
</dbReference>
<dbReference type="GO" id="GO:0004197">
    <property type="term" value="F:cysteine-type endopeptidase activity"/>
    <property type="evidence" value="ECO:0007669"/>
    <property type="project" value="InterPro"/>
</dbReference>
<sequence>MARSCHRIRLESKIKLFIELGVENISDLTFINLQEMKEIHKFTHIQQSRLHRLQMQCALILGTDAPLVSGSAIEGDSKIPKYKIENLDKHSNYKGLGIILVVEKFSDGKVRKGANCDSVIFRNLFTKMGLNIVSIPNATQSDILYRVRFEIQDNQELPSIFISISSHGSGSDKIVCADNNTHGC</sequence>
<accession>A0AAV7KA77</accession>
<dbReference type="InterPro" id="IPR029030">
    <property type="entry name" value="Caspase-like_dom_sf"/>
</dbReference>
<organism evidence="2 3">
    <name type="scientific">Oopsacas minuta</name>
    <dbReference type="NCBI Taxonomy" id="111878"/>
    <lineage>
        <taxon>Eukaryota</taxon>
        <taxon>Metazoa</taxon>
        <taxon>Porifera</taxon>
        <taxon>Hexactinellida</taxon>
        <taxon>Hexasterophora</taxon>
        <taxon>Lyssacinosida</taxon>
        <taxon>Leucopsacidae</taxon>
        <taxon>Oopsacas</taxon>
    </lineage>
</organism>
<proteinExistence type="predicted"/>
<gene>
    <name evidence="2" type="ORF">LOD99_11129</name>
</gene>
<dbReference type="EMBL" id="JAKMXF010000107">
    <property type="protein sequence ID" value="KAI6658143.1"/>
    <property type="molecule type" value="Genomic_DNA"/>
</dbReference>
<evidence type="ECO:0000313" key="3">
    <source>
        <dbReference type="Proteomes" id="UP001165289"/>
    </source>
</evidence>
<dbReference type="AlphaFoldDB" id="A0AAV7KA77"/>
<comment type="caution">
    <text evidence="2">The sequence shown here is derived from an EMBL/GenBank/DDBJ whole genome shotgun (WGS) entry which is preliminary data.</text>
</comment>
<dbReference type="Gene3D" id="3.40.50.1460">
    <property type="match status" value="1"/>
</dbReference>
<dbReference type="SUPFAM" id="SSF52129">
    <property type="entry name" value="Caspase-like"/>
    <property type="match status" value="1"/>
</dbReference>
<feature type="domain" description="Caspase family p20" evidence="1">
    <location>
        <begin position="93"/>
        <end position="168"/>
    </location>
</feature>
<name>A0AAV7KA77_9METZ</name>
<evidence type="ECO:0000313" key="2">
    <source>
        <dbReference type="EMBL" id="KAI6658143.1"/>
    </source>
</evidence>
<protein>
    <recommendedName>
        <fullName evidence="1">Caspase family p20 domain-containing protein</fullName>
    </recommendedName>
</protein>
<dbReference type="GO" id="GO:0006508">
    <property type="term" value="P:proteolysis"/>
    <property type="evidence" value="ECO:0007669"/>
    <property type="project" value="InterPro"/>
</dbReference>
<evidence type="ECO:0000259" key="1">
    <source>
        <dbReference type="PROSITE" id="PS50208"/>
    </source>
</evidence>